<proteinExistence type="predicted"/>
<name>A0A2V0PJJ0_9CHLO</name>
<gene>
    <name evidence="2" type="ORF">Rsub_12682</name>
</gene>
<feature type="region of interest" description="Disordered" evidence="1">
    <location>
        <begin position="1"/>
        <end position="52"/>
    </location>
</feature>
<feature type="compositionally biased region" description="Gly residues" evidence="1">
    <location>
        <begin position="21"/>
        <end position="40"/>
    </location>
</feature>
<keyword evidence="3" id="KW-1185">Reference proteome</keyword>
<dbReference type="AlphaFoldDB" id="A0A2V0PJJ0"/>
<protein>
    <submittedName>
        <fullName evidence="2">Uncharacterized protein</fullName>
    </submittedName>
</protein>
<dbReference type="OrthoDB" id="556297at2759"/>
<sequence>MYGDEPGSSEQGGMQPRGATGFDGGGGGGGGESTDGGGRARSGWAAAAPPPTKPLQPALLSLRLPTAADEEQYWRQAGTLALARQDAWALLYTAFNVAMGYALTAEAESTATVPSLVNTCLDATSLILFVAAILGRAWLAVNLPSYCRHRTVFAAANRAARSVFMLTFFTQMSVDGWRDFVLHPKPGAPPQRLAPPAAASVLLKSLTLSSTYFVMHALLFPLRLTLAAPLHAAFCLAAWPALRKFACMVRADPELLLGARVLCERLQWVNNAALLIVGETAPAPDAACRERPLELLVPLFCALSCLGTLYVLYERELAHKLSYLRGLARSAATAAGATPAAAAAAAVLSLPGELASLRRLAGAAVVVLASFAAGEAAAQWAAPYDCAAA</sequence>
<dbReference type="InParanoid" id="A0A2V0PJJ0"/>
<evidence type="ECO:0000313" key="2">
    <source>
        <dbReference type="EMBL" id="GBF99886.1"/>
    </source>
</evidence>
<evidence type="ECO:0000256" key="1">
    <source>
        <dbReference type="SAM" id="MobiDB-lite"/>
    </source>
</evidence>
<accession>A0A2V0PJJ0</accession>
<reference evidence="2 3" key="1">
    <citation type="journal article" date="2018" name="Sci. Rep.">
        <title>Raphidocelis subcapitata (=Pseudokirchneriella subcapitata) provides an insight into genome evolution and environmental adaptations in the Sphaeropleales.</title>
        <authorList>
            <person name="Suzuki S."/>
            <person name="Yamaguchi H."/>
            <person name="Nakajima N."/>
            <person name="Kawachi M."/>
        </authorList>
    </citation>
    <scope>NUCLEOTIDE SEQUENCE [LARGE SCALE GENOMIC DNA]</scope>
    <source>
        <strain evidence="2 3">NIES-35</strain>
    </source>
</reference>
<dbReference type="Proteomes" id="UP000247498">
    <property type="component" value="Unassembled WGS sequence"/>
</dbReference>
<comment type="caution">
    <text evidence="2">The sequence shown here is derived from an EMBL/GenBank/DDBJ whole genome shotgun (WGS) entry which is preliminary data.</text>
</comment>
<dbReference type="EMBL" id="BDRX01000178">
    <property type="protein sequence ID" value="GBF99886.1"/>
    <property type="molecule type" value="Genomic_DNA"/>
</dbReference>
<evidence type="ECO:0000313" key="3">
    <source>
        <dbReference type="Proteomes" id="UP000247498"/>
    </source>
</evidence>
<organism evidence="2 3">
    <name type="scientific">Raphidocelis subcapitata</name>
    <dbReference type="NCBI Taxonomy" id="307507"/>
    <lineage>
        <taxon>Eukaryota</taxon>
        <taxon>Viridiplantae</taxon>
        <taxon>Chlorophyta</taxon>
        <taxon>core chlorophytes</taxon>
        <taxon>Chlorophyceae</taxon>
        <taxon>CS clade</taxon>
        <taxon>Sphaeropleales</taxon>
        <taxon>Selenastraceae</taxon>
        <taxon>Raphidocelis</taxon>
    </lineage>
</organism>